<keyword evidence="2" id="KW-0378">Hydrolase</keyword>
<reference evidence="6 7" key="1">
    <citation type="submission" date="2018-08" db="EMBL/GenBank/DDBJ databases">
        <title>Complete genome sequencing of Blastochloris tepida GI.</title>
        <authorList>
            <person name="Tsukatani Y."/>
            <person name="Mori H."/>
        </authorList>
    </citation>
    <scope>NUCLEOTIDE SEQUENCE [LARGE SCALE GENOMIC DNA]</scope>
    <source>
        <strain evidence="6 7">GI</strain>
    </source>
</reference>
<evidence type="ECO:0000256" key="3">
    <source>
        <dbReference type="ARBA" id="ARBA00023295"/>
    </source>
</evidence>
<dbReference type="InterPro" id="IPR051923">
    <property type="entry name" value="Glycosyl_Hydrolase_39"/>
</dbReference>
<evidence type="ECO:0000259" key="5">
    <source>
        <dbReference type="Pfam" id="PF01229"/>
    </source>
</evidence>
<protein>
    <recommendedName>
        <fullName evidence="5">Glycosyl hydrolases family 39 N-terminal catalytic domain-containing protein</fullName>
    </recommendedName>
</protein>
<keyword evidence="7" id="KW-1185">Reference proteome</keyword>
<name>A0A348FZ10_9HYPH</name>
<dbReference type="KEGG" id="blag:BLTE_12280"/>
<dbReference type="GO" id="GO:0004553">
    <property type="term" value="F:hydrolase activity, hydrolyzing O-glycosyl compounds"/>
    <property type="evidence" value="ECO:0007669"/>
    <property type="project" value="TreeGrafter"/>
</dbReference>
<dbReference type="RefSeq" id="WP_160140535.1">
    <property type="nucleotide sequence ID" value="NZ_AP018907.1"/>
</dbReference>
<dbReference type="AlphaFoldDB" id="A0A348FZ10"/>
<dbReference type="Gene3D" id="3.20.20.80">
    <property type="entry name" value="Glycosidases"/>
    <property type="match status" value="1"/>
</dbReference>
<dbReference type="PANTHER" id="PTHR12631:SF10">
    <property type="entry name" value="BETA-XYLOSIDASE-LIKE PROTEIN-RELATED"/>
    <property type="match status" value="1"/>
</dbReference>
<dbReference type="InterPro" id="IPR017853">
    <property type="entry name" value="GH"/>
</dbReference>
<comment type="similarity">
    <text evidence="1">Belongs to the glycosyl hydrolase 39 family.</text>
</comment>
<dbReference type="Pfam" id="PF01229">
    <property type="entry name" value="Glyco_hydro_39"/>
    <property type="match status" value="1"/>
</dbReference>
<feature type="chain" id="PRO_5017023238" description="Glycosyl hydrolases family 39 N-terminal catalytic domain-containing protein" evidence="4">
    <location>
        <begin position="21"/>
        <end position="619"/>
    </location>
</feature>
<evidence type="ECO:0000256" key="1">
    <source>
        <dbReference type="ARBA" id="ARBA00008875"/>
    </source>
</evidence>
<dbReference type="SUPFAM" id="SSF51445">
    <property type="entry name" value="(Trans)glycosidases"/>
    <property type="match status" value="1"/>
</dbReference>
<organism evidence="6 7">
    <name type="scientific">Blastochloris tepida</name>
    <dbReference type="NCBI Taxonomy" id="2233851"/>
    <lineage>
        <taxon>Bacteria</taxon>
        <taxon>Pseudomonadati</taxon>
        <taxon>Pseudomonadota</taxon>
        <taxon>Alphaproteobacteria</taxon>
        <taxon>Hyphomicrobiales</taxon>
        <taxon>Blastochloridaceae</taxon>
        <taxon>Blastochloris</taxon>
    </lineage>
</organism>
<feature type="domain" description="Glycosyl hydrolases family 39 N-terminal catalytic" evidence="5">
    <location>
        <begin position="64"/>
        <end position="230"/>
    </location>
</feature>
<keyword evidence="4" id="KW-0732">Signal</keyword>
<evidence type="ECO:0000313" key="7">
    <source>
        <dbReference type="Proteomes" id="UP000266934"/>
    </source>
</evidence>
<sequence>MNTRASIVFCLSLLPVPAVAQSPIPSHYFGMHHNYALEWPTFHVGSRRSVVGPNWGGINPAEGTYNWQKLDNLLSALETRNADLLFNLGIYMPNWASSQPGLYCPDGNYGTCYPPKDMQTWETWVSAIVAHVREGLAPGAPGRIKYWELWNEPNDLGWWKGDMATMVDLARRAYRIIKAADPSAKIVTPGVYSAPWGGSYDGAKWTIDFLSACSTGDPCADIVAFHAYPSYDFSFGDAGALIAQGVIDPQAFPLMAEQSIIDPQKYKNIAATFGLEAVWNTEGGLGVWTNIPNATIYDVANPQTVKNWDLMAQYAVKATMLMQAGGVGRSYWYAYDNRLTGLLWQWSDDLQGTALNPAGVAYGLMAAHFNGATPVSPVARQETANAIRNPTASGAVVGQPGTMPTHWSVYKTDPGVNTAVVEVGTGYVDIRVWGTPSYNGLTYVLFEEAGVIASSLGKQWFGSFNQRLVGGSLDNVQVHVGVYEFSPGGPLTYSGAQTVPPTTLDHTLQRNLFMTPTRYPATASLVPVVAFQQVAGQAFDITLRLSSPHFDDGTRWIGTYSKPDNSSLILAWDSSGATSTLTVDPAYTQYQDLAGAFHPVSGNSVPLTLSPVFIIAGAP</sequence>
<dbReference type="OrthoDB" id="9775458at2"/>
<accession>A0A348FZ10</accession>
<feature type="signal peptide" evidence="4">
    <location>
        <begin position="1"/>
        <end position="20"/>
    </location>
</feature>
<evidence type="ECO:0000256" key="4">
    <source>
        <dbReference type="SAM" id="SignalP"/>
    </source>
</evidence>
<evidence type="ECO:0000313" key="6">
    <source>
        <dbReference type="EMBL" id="BBF92543.1"/>
    </source>
</evidence>
<dbReference type="EMBL" id="AP018907">
    <property type="protein sequence ID" value="BBF92543.1"/>
    <property type="molecule type" value="Genomic_DNA"/>
</dbReference>
<evidence type="ECO:0000256" key="2">
    <source>
        <dbReference type="ARBA" id="ARBA00022801"/>
    </source>
</evidence>
<gene>
    <name evidence="6" type="ORF">BLTE_12280</name>
</gene>
<keyword evidence="3" id="KW-0326">Glycosidase</keyword>
<dbReference type="PANTHER" id="PTHR12631">
    <property type="entry name" value="ALPHA-L-IDURONIDASE"/>
    <property type="match status" value="1"/>
</dbReference>
<dbReference type="Proteomes" id="UP000266934">
    <property type="component" value="Chromosome"/>
</dbReference>
<dbReference type="InterPro" id="IPR049166">
    <property type="entry name" value="GH39_cat"/>
</dbReference>
<proteinExistence type="inferred from homology"/>